<gene>
    <name evidence="1" type="ORF">IW245_001091</name>
</gene>
<dbReference type="RefSeq" id="WP_197002078.1">
    <property type="nucleotide sequence ID" value="NZ_BONS01000004.1"/>
</dbReference>
<keyword evidence="2" id="KW-1185">Reference proteome</keyword>
<evidence type="ECO:0000313" key="2">
    <source>
        <dbReference type="Proteomes" id="UP000622552"/>
    </source>
</evidence>
<organism evidence="1 2">
    <name type="scientific">Longispora fulva</name>
    <dbReference type="NCBI Taxonomy" id="619741"/>
    <lineage>
        <taxon>Bacteria</taxon>
        <taxon>Bacillati</taxon>
        <taxon>Actinomycetota</taxon>
        <taxon>Actinomycetes</taxon>
        <taxon>Micromonosporales</taxon>
        <taxon>Micromonosporaceae</taxon>
        <taxon>Longispora</taxon>
    </lineage>
</organism>
<reference evidence="1" key="1">
    <citation type="submission" date="2020-11" db="EMBL/GenBank/DDBJ databases">
        <title>Sequencing the genomes of 1000 actinobacteria strains.</title>
        <authorList>
            <person name="Klenk H.-P."/>
        </authorList>
    </citation>
    <scope>NUCLEOTIDE SEQUENCE</scope>
    <source>
        <strain evidence="1">DSM 45356</strain>
    </source>
</reference>
<comment type="caution">
    <text evidence="1">The sequence shown here is derived from an EMBL/GenBank/DDBJ whole genome shotgun (WGS) entry which is preliminary data.</text>
</comment>
<evidence type="ECO:0000313" key="1">
    <source>
        <dbReference type="EMBL" id="MBG6134897.1"/>
    </source>
</evidence>
<dbReference type="Proteomes" id="UP000622552">
    <property type="component" value="Unassembled WGS sequence"/>
</dbReference>
<protein>
    <submittedName>
        <fullName evidence="1">Uncharacterized protein</fullName>
    </submittedName>
</protein>
<accession>A0A8J7KV63</accession>
<proteinExistence type="predicted"/>
<dbReference type="AlphaFoldDB" id="A0A8J7KV63"/>
<name>A0A8J7KV63_9ACTN</name>
<sequence length="113" mass="12254">MSLGQLTATALGTLATLSAADRFRISCLRLDGGGAFVYWMTPGDTYRIAHDGVDWAVTGGSWFTPGRAYRLRRAGLPVGALPLAPHGRVTLRPGSEYELRGTSPTRWTLYVLD</sequence>
<dbReference type="EMBL" id="JADOUF010000001">
    <property type="protein sequence ID" value="MBG6134897.1"/>
    <property type="molecule type" value="Genomic_DNA"/>
</dbReference>